<dbReference type="Pfam" id="PF07441">
    <property type="entry name" value="BofA"/>
    <property type="match status" value="1"/>
</dbReference>
<keyword evidence="1" id="KW-1133">Transmembrane helix</keyword>
<keyword evidence="1" id="KW-0472">Membrane</keyword>
<proteinExistence type="predicted"/>
<dbReference type="AlphaFoldDB" id="A0A485LZR2"/>
<evidence type="ECO:0000313" key="2">
    <source>
        <dbReference type="EMBL" id="VFU13612.1"/>
    </source>
</evidence>
<keyword evidence="1" id="KW-0812">Transmembrane</keyword>
<organism evidence="2">
    <name type="scientific">anaerobic digester metagenome</name>
    <dbReference type="NCBI Taxonomy" id="1263854"/>
    <lineage>
        <taxon>unclassified sequences</taxon>
        <taxon>metagenomes</taxon>
        <taxon>ecological metagenomes</taxon>
    </lineage>
</organism>
<protein>
    <submittedName>
        <fullName evidence="2">Sigma-K factor-processing regulatory protein BofA</fullName>
    </submittedName>
</protein>
<sequence>MEWKMFLIGMAGLLGLYLMGTVLFRPLRFLIRLAAWSMLGAFLLVALNTLFGYFGFHIAVNPWTILTAGLLQLPGVVLLVLLNYFLLC</sequence>
<dbReference type="NCBIfam" id="TIGR02862">
    <property type="entry name" value="spore_BofA"/>
    <property type="match status" value="1"/>
</dbReference>
<evidence type="ECO:0000256" key="1">
    <source>
        <dbReference type="SAM" id="Phobius"/>
    </source>
</evidence>
<accession>A0A485LZR2</accession>
<feature type="transmembrane region" description="Helical" evidence="1">
    <location>
        <begin position="6"/>
        <end position="24"/>
    </location>
</feature>
<gene>
    <name evidence="2" type="primary">bofA</name>
    <name evidence="2" type="ORF">SCFA_2210006</name>
</gene>
<reference evidence="2" key="1">
    <citation type="submission" date="2019-03" db="EMBL/GenBank/DDBJ databases">
        <authorList>
            <person name="Hao L."/>
        </authorList>
    </citation>
    <scope>NUCLEOTIDE SEQUENCE</scope>
</reference>
<feature type="transmembrane region" description="Helical" evidence="1">
    <location>
        <begin position="36"/>
        <end position="59"/>
    </location>
</feature>
<feature type="transmembrane region" description="Helical" evidence="1">
    <location>
        <begin position="65"/>
        <end position="87"/>
    </location>
</feature>
<dbReference type="EMBL" id="CAADRN010000137">
    <property type="protein sequence ID" value="VFU13612.1"/>
    <property type="molecule type" value="Genomic_DNA"/>
</dbReference>
<dbReference type="InterPro" id="IPR010001">
    <property type="entry name" value="BofA"/>
</dbReference>
<name>A0A485LZR2_9ZZZZ</name>